<evidence type="ECO:0000313" key="2">
    <source>
        <dbReference type="Proteomes" id="UP000037727"/>
    </source>
</evidence>
<comment type="caution">
    <text evidence="1">The sequence shown here is derived from an EMBL/GenBank/DDBJ whole genome shotgun (WGS) entry which is preliminary data.</text>
</comment>
<gene>
    <name evidence="1" type="ORF">AM629_19425</name>
</gene>
<accession>A0ABR5K746</accession>
<protein>
    <submittedName>
        <fullName evidence="1">Uncharacterized protein</fullName>
    </submittedName>
</protein>
<reference evidence="1 2" key="1">
    <citation type="submission" date="2015-09" db="EMBL/GenBank/DDBJ databases">
        <title>Draft genome sequence and assembly of Photorhabdus sp. VMG, a bacterial symbiont associated with Heterorhabditis zealandica.</title>
        <authorList>
            <person name="Naidoo S."/>
            <person name="Featherston J."/>
            <person name="Mothupi B."/>
            <person name="Gray V.M."/>
        </authorList>
    </citation>
    <scope>NUCLEOTIDE SEQUENCE [LARGE SCALE GENOMIC DNA]</scope>
    <source>
        <strain evidence="1 2">VMG</strain>
    </source>
</reference>
<name>A0ABR5K746_9GAMM</name>
<evidence type="ECO:0000313" key="1">
    <source>
        <dbReference type="EMBL" id="KOY60437.1"/>
    </source>
</evidence>
<keyword evidence="2" id="KW-1185">Reference proteome</keyword>
<organism evidence="1 2">
    <name type="scientific">Photorhabdus heterorhabditis</name>
    <dbReference type="NCBI Taxonomy" id="880156"/>
    <lineage>
        <taxon>Bacteria</taxon>
        <taxon>Pseudomonadati</taxon>
        <taxon>Pseudomonadota</taxon>
        <taxon>Gammaproteobacteria</taxon>
        <taxon>Enterobacterales</taxon>
        <taxon>Morganellaceae</taxon>
        <taxon>Photorhabdus</taxon>
    </lineage>
</organism>
<proteinExistence type="predicted"/>
<dbReference type="Proteomes" id="UP000037727">
    <property type="component" value="Unassembled WGS sequence"/>
</dbReference>
<dbReference type="RefSeq" id="WP_054481196.1">
    <property type="nucleotide sequence ID" value="NZ_CAWMRL010000087.1"/>
</dbReference>
<sequence length="84" mass="9392">MPKTDAYFDTLALIEKGEWDFGSMDEENEVRVIKAAKALVLRSWLISQPLRNINPISNGKLFPAYKKTCCLSCTGLLNVSSLQV</sequence>
<dbReference type="EMBL" id="LJCS01000087">
    <property type="protein sequence ID" value="KOY60437.1"/>
    <property type="molecule type" value="Genomic_DNA"/>
</dbReference>